<keyword evidence="2" id="KW-0472">Membrane</keyword>
<feature type="transmembrane region" description="Helical" evidence="2">
    <location>
        <begin position="123"/>
        <end position="140"/>
    </location>
</feature>
<accession>A0A6M7WFX7</accession>
<evidence type="ECO:0000256" key="2">
    <source>
        <dbReference type="SAM" id="Phobius"/>
    </source>
</evidence>
<dbReference type="RefSeq" id="WP_051429626.1">
    <property type="nucleotide sequence ID" value="NZ_CP033367.1"/>
</dbReference>
<feature type="transmembrane region" description="Helical" evidence="2">
    <location>
        <begin position="94"/>
        <end position="116"/>
    </location>
</feature>
<name>A0A6M7WFX7_RHILI</name>
<organism evidence="3 4">
    <name type="scientific">Mesorhizobium loti R88b</name>
    <dbReference type="NCBI Taxonomy" id="935548"/>
    <lineage>
        <taxon>Bacteria</taxon>
        <taxon>Pseudomonadati</taxon>
        <taxon>Pseudomonadota</taxon>
        <taxon>Alphaproteobacteria</taxon>
        <taxon>Hyphomicrobiales</taxon>
        <taxon>Phyllobacteriaceae</taxon>
        <taxon>Mesorhizobium</taxon>
    </lineage>
</organism>
<sequence>MATAWPASGTGTRGAANPAAGWAGSGQASSGQTGSGLAGSGLAARGSVDWLTSYGLVAVVALLFAISGGMLWLVGYNYDGLTGNPATKIHPSTYLLVLVFAWRACTYGNPVGYMVAIADRRPASTLMAVISIVLLVVVIARQRPGMAGMIDTFVAPALLVMMLAENDDKTFASMQAVVHAIMTANALLALFEFATKTLIFPYRLDGEVFMSDLRSTALQGHPLSNATVTSIYVLALLSGSKSLSMPVRLGLIGLQCAALVAFGGRSAMVLTIVLGGCYMLIQGLRGLRTGRVNLLGAALGLILAALVPVVIAVAASYGFFDALLERFVSDSGSANARVEMFDLFNHLELRDVIVGPDIDLIDSLRRISGLEQGIENPVIRMVLYQGAFFTLLLFVGFALFMHEVARHCRPGVWLLMLGWLILLNTSESLASKTTLMTKFVVLALVLYRPVRGGVARRVQGVRGPQTHPRVSSS</sequence>
<feature type="transmembrane region" description="Helical" evidence="2">
    <location>
        <begin position="382"/>
        <end position="400"/>
    </location>
</feature>
<gene>
    <name evidence="3" type="ORF">EB235_15465</name>
</gene>
<feature type="transmembrane region" description="Helical" evidence="2">
    <location>
        <begin position="54"/>
        <end position="74"/>
    </location>
</feature>
<feature type="transmembrane region" description="Helical" evidence="2">
    <location>
        <begin position="293"/>
        <end position="320"/>
    </location>
</feature>
<keyword evidence="2" id="KW-1133">Transmembrane helix</keyword>
<evidence type="ECO:0000313" key="4">
    <source>
        <dbReference type="Proteomes" id="UP000503017"/>
    </source>
</evidence>
<feature type="compositionally biased region" description="Low complexity" evidence="1">
    <location>
        <begin position="19"/>
        <end position="28"/>
    </location>
</feature>
<proteinExistence type="predicted"/>
<keyword evidence="2" id="KW-0812">Transmembrane</keyword>
<feature type="transmembrane region" description="Helical" evidence="2">
    <location>
        <begin position="146"/>
        <end position="164"/>
    </location>
</feature>
<evidence type="ECO:0000313" key="3">
    <source>
        <dbReference type="EMBL" id="QKD02730.1"/>
    </source>
</evidence>
<evidence type="ECO:0008006" key="5">
    <source>
        <dbReference type="Google" id="ProtNLM"/>
    </source>
</evidence>
<protein>
    <recommendedName>
        <fullName evidence="5">O-antigen ligase domain-containing protein</fullName>
    </recommendedName>
</protein>
<dbReference type="InterPro" id="IPR048041">
    <property type="entry name" value="VpsF-like"/>
</dbReference>
<reference evidence="3 4" key="1">
    <citation type="submission" date="2018-10" db="EMBL/GenBank/DDBJ databases">
        <authorList>
            <person name="Perry B.J."/>
            <person name="Sullivan J.T."/>
            <person name="Murphy R.J.T."/>
            <person name="Ramsay J.P."/>
            <person name="Ronson C.W."/>
        </authorList>
    </citation>
    <scope>NUCLEOTIDE SEQUENCE [LARGE SCALE GENOMIC DNA]</scope>
    <source>
        <strain evidence="3 4">R88b</strain>
    </source>
</reference>
<dbReference type="NCBIfam" id="NF038256">
    <property type="entry name" value="exopoly_VpsF"/>
    <property type="match status" value="1"/>
</dbReference>
<dbReference type="EMBL" id="CP033367">
    <property type="protein sequence ID" value="QKD02730.1"/>
    <property type="molecule type" value="Genomic_DNA"/>
</dbReference>
<evidence type="ECO:0000256" key="1">
    <source>
        <dbReference type="SAM" id="MobiDB-lite"/>
    </source>
</evidence>
<dbReference type="AlphaFoldDB" id="A0A6M7WFX7"/>
<dbReference type="Proteomes" id="UP000503017">
    <property type="component" value="Chromosome"/>
</dbReference>
<feature type="region of interest" description="Disordered" evidence="1">
    <location>
        <begin position="1"/>
        <end position="28"/>
    </location>
</feature>
<feature type="transmembrane region" description="Helical" evidence="2">
    <location>
        <begin position="252"/>
        <end position="281"/>
    </location>
</feature>
<feature type="transmembrane region" description="Helical" evidence="2">
    <location>
        <begin position="176"/>
        <end position="194"/>
    </location>
</feature>